<reference evidence="2 3" key="1">
    <citation type="submission" date="2024-09" db="EMBL/GenBank/DDBJ databases">
        <title>Novel species of the genus Pelomonas and Roseateles isolated from streams.</title>
        <authorList>
            <person name="Lu H."/>
        </authorList>
    </citation>
    <scope>NUCLEOTIDE SEQUENCE [LARGE SCALE GENOMIC DNA]</scope>
    <source>
        <strain evidence="2 3">BYS96W</strain>
    </source>
</reference>
<gene>
    <name evidence="2" type="ORF">ACG00X_21040</name>
</gene>
<keyword evidence="1" id="KW-0472">Membrane</keyword>
<keyword evidence="1" id="KW-1133">Transmembrane helix</keyword>
<name>A0ABW7GBJ7_9BURK</name>
<evidence type="ECO:0000313" key="3">
    <source>
        <dbReference type="Proteomes" id="UP001606305"/>
    </source>
</evidence>
<comment type="caution">
    <text evidence="2">The sequence shown here is derived from an EMBL/GenBank/DDBJ whole genome shotgun (WGS) entry which is preliminary data.</text>
</comment>
<dbReference type="EMBL" id="JBIGIA010000020">
    <property type="protein sequence ID" value="MFG6459329.1"/>
    <property type="molecule type" value="Genomic_DNA"/>
</dbReference>
<sequence>MSNRPLATAFFRYAPHLALVLSMLLFVACLFNDAYGFKSSGTVKGTPAYFVLLVGWYGVLVGGNLGWLANPALLGGWLGFVTGKHKLGAASTLLALALMLRFLVDPTVMVDENATQWMFNVYGLGYWLWLASAATLLLGYALAALPTDFMDLDEGSP</sequence>
<protein>
    <submittedName>
        <fullName evidence="2">Uncharacterized protein</fullName>
    </submittedName>
</protein>
<feature type="transmembrane region" description="Helical" evidence="1">
    <location>
        <begin position="124"/>
        <end position="145"/>
    </location>
</feature>
<dbReference type="RefSeq" id="WP_394491208.1">
    <property type="nucleotide sequence ID" value="NZ_JBIGIA010000020.1"/>
</dbReference>
<proteinExistence type="predicted"/>
<feature type="transmembrane region" description="Helical" evidence="1">
    <location>
        <begin position="46"/>
        <end position="67"/>
    </location>
</feature>
<accession>A0ABW7GBJ7</accession>
<feature type="transmembrane region" description="Helical" evidence="1">
    <location>
        <begin position="87"/>
        <end position="104"/>
    </location>
</feature>
<keyword evidence="1" id="KW-0812">Transmembrane</keyword>
<organism evidence="2 3">
    <name type="scientific">Pelomonas nitida</name>
    <dbReference type="NCBI Taxonomy" id="3299027"/>
    <lineage>
        <taxon>Bacteria</taxon>
        <taxon>Pseudomonadati</taxon>
        <taxon>Pseudomonadota</taxon>
        <taxon>Betaproteobacteria</taxon>
        <taxon>Burkholderiales</taxon>
        <taxon>Sphaerotilaceae</taxon>
        <taxon>Roseateles</taxon>
    </lineage>
</organism>
<evidence type="ECO:0000256" key="1">
    <source>
        <dbReference type="SAM" id="Phobius"/>
    </source>
</evidence>
<evidence type="ECO:0000313" key="2">
    <source>
        <dbReference type="EMBL" id="MFG6459329.1"/>
    </source>
</evidence>
<dbReference type="PROSITE" id="PS51257">
    <property type="entry name" value="PROKAR_LIPOPROTEIN"/>
    <property type="match status" value="1"/>
</dbReference>
<keyword evidence="3" id="KW-1185">Reference proteome</keyword>
<dbReference type="Proteomes" id="UP001606305">
    <property type="component" value="Unassembled WGS sequence"/>
</dbReference>